<evidence type="ECO:0000256" key="5">
    <source>
        <dbReference type="ARBA" id="ARBA00022750"/>
    </source>
</evidence>
<dbReference type="GO" id="GO:0006508">
    <property type="term" value="P:proteolysis"/>
    <property type="evidence" value="ECO:0007669"/>
    <property type="project" value="UniProtKB-KW"/>
</dbReference>
<dbReference type="Pfam" id="PF01252">
    <property type="entry name" value="Peptidase_A8"/>
    <property type="match status" value="1"/>
</dbReference>
<dbReference type="InterPro" id="IPR001872">
    <property type="entry name" value="Peptidase_A8"/>
</dbReference>
<keyword evidence="4 10" id="KW-0812">Transmembrane</keyword>
<keyword evidence="5" id="KW-0064">Aspartyl protease</keyword>
<keyword evidence="3" id="KW-0645">Protease</keyword>
<evidence type="ECO:0000256" key="9">
    <source>
        <dbReference type="RuleBase" id="RU004181"/>
    </source>
</evidence>
<evidence type="ECO:0000313" key="12">
    <source>
        <dbReference type="Proteomes" id="UP000482209"/>
    </source>
</evidence>
<evidence type="ECO:0000256" key="4">
    <source>
        <dbReference type="ARBA" id="ARBA00022692"/>
    </source>
</evidence>
<evidence type="ECO:0000256" key="1">
    <source>
        <dbReference type="ARBA" id="ARBA00006139"/>
    </source>
</evidence>
<evidence type="ECO:0000256" key="3">
    <source>
        <dbReference type="ARBA" id="ARBA00022670"/>
    </source>
</evidence>
<keyword evidence="7 10" id="KW-1133">Transmembrane helix</keyword>
<dbReference type="GO" id="GO:0004190">
    <property type="term" value="F:aspartic-type endopeptidase activity"/>
    <property type="evidence" value="ECO:0007669"/>
    <property type="project" value="UniProtKB-KW"/>
</dbReference>
<feature type="transmembrane region" description="Helical" evidence="10">
    <location>
        <begin position="130"/>
        <end position="152"/>
    </location>
</feature>
<dbReference type="AlphaFoldDB" id="A0A6L5XWH1"/>
<dbReference type="PANTHER" id="PTHR33695">
    <property type="entry name" value="LIPOPROTEIN SIGNAL PEPTIDASE"/>
    <property type="match status" value="1"/>
</dbReference>
<evidence type="ECO:0000256" key="2">
    <source>
        <dbReference type="ARBA" id="ARBA00022475"/>
    </source>
</evidence>
<evidence type="ECO:0000256" key="10">
    <source>
        <dbReference type="SAM" id="Phobius"/>
    </source>
</evidence>
<dbReference type="EMBL" id="VUMT01000002">
    <property type="protein sequence ID" value="MSS62771.1"/>
    <property type="molecule type" value="Genomic_DNA"/>
</dbReference>
<keyword evidence="8 10" id="KW-0472">Membrane</keyword>
<sequence length="156" mass="17536">MGGVIMKCLLAIAGIFIGDEKIKQYIEKEKEEGKREEILNGTVLLTKHHNRGAVFNWKQENPQGVLITSCIAFGGVLTLLGQSFVKDSHRIYKLGLSVITGGALSNLYDRIKRGYVVDYFIIQKKPWNRVIFNLSDWCIFIGGALTMLGSLMKKEK</sequence>
<organism evidence="11 12">
    <name type="scientific">Velocimicrobium porci</name>
    <dbReference type="NCBI Taxonomy" id="2606634"/>
    <lineage>
        <taxon>Bacteria</taxon>
        <taxon>Bacillati</taxon>
        <taxon>Bacillota</taxon>
        <taxon>Clostridia</taxon>
        <taxon>Lachnospirales</taxon>
        <taxon>Lachnospiraceae</taxon>
        <taxon>Velocimicrobium</taxon>
    </lineage>
</organism>
<keyword evidence="6" id="KW-0378">Hydrolase</keyword>
<evidence type="ECO:0000256" key="7">
    <source>
        <dbReference type="ARBA" id="ARBA00022989"/>
    </source>
</evidence>
<dbReference type="PROSITE" id="PS00855">
    <property type="entry name" value="SPASE_II"/>
    <property type="match status" value="1"/>
</dbReference>
<dbReference type="PRINTS" id="PR00781">
    <property type="entry name" value="LIPOSIGPTASE"/>
</dbReference>
<evidence type="ECO:0000256" key="8">
    <source>
        <dbReference type="ARBA" id="ARBA00023136"/>
    </source>
</evidence>
<keyword evidence="2" id="KW-1003">Cell membrane</keyword>
<protein>
    <submittedName>
        <fullName evidence="11">Signal peptidase II</fullName>
    </submittedName>
</protein>
<evidence type="ECO:0000256" key="6">
    <source>
        <dbReference type="ARBA" id="ARBA00022801"/>
    </source>
</evidence>
<feature type="transmembrane region" description="Helical" evidence="10">
    <location>
        <begin position="65"/>
        <end position="85"/>
    </location>
</feature>
<dbReference type="Proteomes" id="UP000482209">
    <property type="component" value="Unassembled WGS sequence"/>
</dbReference>
<name>A0A6L5XWH1_9FIRM</name>
<evidence type="ECO:0000313" key="11">
    <source>
        <dbReference type="EMBL" id="MSS62771.1"/>
    </source>
</evidence>
<reference evidence="11 12" key="1">
    <citation type="submission" date="2019-08" db="EMBL/GenBank/DDBJ databases">
        <title>In-depth cultivation of the pig gut microbiome towards novel bacterial diversity and tailored functional studies.</title>
        <authorList>
            <person name="Wylensek D."/>
            <person name="Hitch T.C.A."/>
            <person name="Clavel T."/>
        </authorList>
    </citation>
    <scope>NUCLEOTIDE SEQUENCE [LARGE SCALE GENOMIC DNA]</scope>
    <source>
        <strain evidence="11 12">WCA-693-APC-MOT-I</strain>
    </source>
</reference>
<comment type="caution">
    <text evidence="11">The sequence shown here is derived from an EMBL/GenBank/DDBJ whole genome shotgun (WGS) entry which is preliminary data.</text>
</comment>
<accession>A0A6L5XWH1</accession>
<dbReference type="PANTHER" id="PTHR33695:SF1">
    <property type="entry name" value="LIPOPROTEIN SIGNAL PEPTIDASE"/>
    <property type="match status" value="1"/>
</dbReference>
<dbReference type="GO" id="GO:0016020">
    <property type="term" value="C:membrane"/>
    <property type="evidence" value="ECO:0007669"/>
    <property type="project" value="InterPro"/>
</dbReference>
<comment type="similarity">
    <text evidence="1 9">Belongs to the peptidase A8 family.</text>
</comment>
<proteinExistence type="inferred from homology"/>
<gene>
    <name evidence="11" type="ORF">FYJ58_02545</name>
</gene>
<keyword evidence="12" id="KW-1185">Reference proteome</keyword>